<dbReference type="Pfam" id="PF16218">
    <property type="entry name" value="Peptidase_C101"/>
    <property type="match status" value="1"/>
</dbReference>
<dbReference type="InterPro" id="IPR023235">
    <property type="entry name" value="FAM105"/>
</dbReference>
<dbReference type="PRINTS" id="PR02057">
    <property type="entry name" value="PROTEINF105B"/>
</dbReference>
<gene>
    <name evidence="5" type="primary">LOC100366670</name>
</gene>
<dbReference type="GeneID" id="100366670"/>
<keyword evidence="4" id="KW-1185">Reference proteome</keyword>
<dbReference type="PANTHER" id="PTHR33662">
    <property type="entry name" value="OTU DEUBIQUITINASE WITH LINEAR LINKAGE-SPECIFICITY A-RELATED"/>
    <property type="match status" value="1"/>
</dbReference>
<name>A0ABM0MHW2_SACKO</name>
<organism evidence="4 5">
    <name type="scientific">Saccoglossus kowalevskii</name>
    <name type="common">Acorn worm</name>
    <dbReference type="NCBI Taxonomy" id="10224"/>
    <lineage>
        <taxon>Eukaryota</taxon>
        <taxon>Metazoa</taxon>
        <taxon>Hemichordata</taxon>
        <taxon>Enteropneusta</taxon>
        <taxon>Harrimaniidae</taxon>
        <taxon>Saccoglossus</taxon>
    </lineage>
</organism>
<evidence type="ECO:0000256" key="1">
    <source>
        <dbReference type="ARBA" id="ARBA00004496"/>
    </source>
</evidence>
<evidence type="ECO:0000256" key="2">
    <source>
        <dbReference type="ARBA" id="ARBA00010267"/>
    </source>
</evidence>
<protein>
    <submittedName>
        <fullName evidence="5">Ubiquitin thioesterase otulin-like</fullName>
    </submittedName>
</protein>
<sequence>MRKGYGKILSLLECDYLRIIRGDNYCAVRAPLYQSLVNDVINIKLGHDLEKITQVPDWFISSGYHWVSDWSFAHRFGDVKNTVQTMKHCLRVLEEQILLVRNTAVPADRETLILDAFNTTETDLYLVEAVKILMLYNAIRLYEDNTTGKEVPVFVWLMYARDSSSNPQQLMRNHLNSVGDSAGVEQVEMFLMGYTLGVTLKVVRPSQVEKDDFITYYPDDHFHDWNKVVLIAEDDRHYNIALN</sequence>
<accession>A0ABM0MHW2</accession>
<reference evidence="5" key="1">
    <citation type="submission" date="2025-08" db="UniProtKB">
        <authorList>
            <consortium name="RefSeq"/>
        </authorList>
    </citation>
    <scope>IDENTIFICATION</scope>
    <source>
        <tissue evidence="5">Testes</tissue>
    </source>
</reference>
<comment type="subcellular location">
    <subcellularLocation>
        <location evidence="1">Cytoplasm</location>
    </subcellularLocation>
</comment>
<dbReference type="Proteomes" id="UP000694865">
    <property type="component" value="Unplaced"/>
</dbReference>
<evidence type="ECO:0000313" key="5">
    <source>
        <dbReference type="RefSeq" id="XP_006819603.1"/>
    </source>
</evidence>
<evidence type="ECO:0000256" key="3">
    <source>
        <dbReference type="ARBA" id="ARBA00022490"/>
    </source>
</evidence>
<proteinExistence type="inferred from homology"/>
<comment type="similarity">
    <text evidence="2">Belongs to the peptidase C65 family. Otulin subfamily.</text>
</comment>
<dbReference type="PANTHER" id="PTHR33662:SF3">
    <property type="entry name" value="FIBROUS SHEATH CABYR-BINDING PROTEIN-LIKE-RELATED"/>
    <property type="match status" value="1"/>
</dbReference>
<dbReference type="PRINTS" id="PR02055">
    <property type="entry name" value="PROTEINF105"/>
</dbReference>
<dbReference type="InterPro" id="IPR023237">
    <property type="entry name" value="Otulin"/>
</dbReference>
<dbReference type="RefSeq" id="XP_006819603.1">
    <property type="nucleotide sequence ID" value="XM_006819540.1"/>
</dbReference>
<keyword evidence="3" id="KW-0963">Cytoplasm</keyword>
<evidence type="ECO:0000313" key="4">
    <source>
        <dbReference type="Proteomes" id="UP000694865"/>
    </source>
</evidence>